<organism evidence="2 3">
    <name type="scientific">Streptomyces umbrinus</name>
    <dbReference type="NCBI Taxonomy" id="67370"/>
    <lineage>
        <taxon>Bacteria</taxon>
        <taxon>Bacillati</taxon>
        <taxon>Actinomycetota</taxon>
        <taxon>Actinomycetes</taxon>
        <taxon>Kitasatosporales</taxon>
        <taxon>Streptomycetaceae</taxon>
        <taxon>Streptomyces</taxon>
        <taxon>Streptomyces phaeochromogenes group</taxon>
    </lineage>
</organism>
<sequence>MTRPIRGVLVDLDGVVRLWKNRSAATAALACGLPEQAVRRVAYGGVFDLAHHGILTHEEWVAAVRADLIAQFGPEGGRAADLWAADRGEPDPQMVALLRRARSAGLVTGVLTNNTTVVAADLTLHELDGLFGHVANSAALGVTKPSPAAYHQALAFMDLPAQDVAFTDDSATNVAAALHVGLRADHYTSADAFEKFLAGLGVALPAPTDAVLLPTASAGVAPADGHAEADAASPQSVRYVNTSLTAAGLAARLTAHDAALTAVPLGPDAVASITPNGRLTTWRMLPHGADTAAAAGQLSAWTSTTCDVEAEHLPPWLPEVRTAAAPRAEALLHQIGWALHQIAAAAHTGDLLAAVTHLDLARHQLTALASLLARHQQAPWPGATASRYLPPTARIALAASHCVGATTPEGLIESLAPLLALLRQLRHGSQVVLNTNSCWPWQHTTAALTGLLGTSPDLSPRPADDPLYTPALACVYDRHRPLADAMTDALRSFSAEQLAGRDVVELGAGTGRITRHLAAGSPATYRGVEPSAAMAALLTQRRLPGVDVVSADALMLPFAVNSADVVIEHEVLQFTADPLLAADEALRILRPGGRLIRLLLHPTGPDPLTGIDAAYRTAAFADGPLPLFQGKGTDQRVTAHLAGRGLGTDTRTLVVFTRHRTPVEGVEALADRAWPYQHQLADSAHERGMTAARAAAARAAETVPVEYVLRALITSHSPEVR</sequence>
<dbReference type="Gene3D" id="3.40.50.150">
    <property type="entry name" value="Vaccinia Virus protein VP39"/>
    <property type="match status" value="1"/>
</dbReference>
<dbReference type="Gene3D" id="3.40.50.1000">
    <property type="entry name" value="HAD superfamily/HAD-like"/>
    <property type="match status" value="1"/>
</dbReference>
<gene>
    <name evidence="2" type="ORF">QF035_009040</name>
</gene>
<dbReference type="InterPro" id="IPR029063">
    <property type="entry name" value="SAM-dependent_MTases_sf"/>
</dbReference>
<dbReference type="SUPFAM" id="SSF53335">
    <property type="entry name" value="S-adenosyl-L-methionine-dependent methyltransferases"/>
    <property type="match status" value="1"/>
</dbReference>
<proteinExistence type="predicted"/>
<dbReference type="GO" id="GO:0016787">
    <property type="term" value="F:hydrolase activity"/>
    <property type="evidence" value="ECO:0007669"/>
    <property type="project" value="UniProtKB-KW"/>
</dbReference>
<dbReference type="EMBL" id="JAUSZI010000002">
    <property type="protein sequence ID" value="MDQ1031458.1"/>
    <property type="molecule type" value="Genomic_DNA"/>
</dbReference>
<evidence type="ECO:0000313" key="2">
    <source>
        <dbReference type="EMBL" id="MDQ1031458.1"/>
    </source>
</evidence>
<dbReference type="PANTHER" id="PTHR43611">
    <property type="entry name" value="ALPHA-D-GLUCOSE 1-PHOSPHATE PHOSPHATASE"/>
    <property type="match status" value="1"/>
</dbReference>
<dbReference type="Pfam" id="PF00702">
    <property type="entry name" value="Hydrolase"/>
    <property type="match status" value="1"/>
</dbReference>
<keyword evidence="3" id="KW-1185">Reference proteome</keyword>
<reference evidence="2 3" key="1">
    <citation type="submission" date="2023-07" db="EMBL/GenBank/DDBJ databases">
        <title>Comparative genomics of wheat-associated soil bacteria to identify genetic determinants of phenazine resistance.</title>
        <authorList>
            <person name="Mouncey N."/>
        </authorList>
    </citation>
    <scope>NUCLEOTIDE SEQUENCE [LARGE SCALE GENOMIC DNA]</scope>
    <source>
        <strain evidence="2 3">V2I4</strain>
    </source>
</reference>
<dbReference type="PANTHER" id="PTHR43611:SF3">
    <property type="entry name" value="FLAVIN MONONUCLEOTIDE HYDROLASE 1, CHLOROPLATIC"/>
    <property type="match status" value="1"/>
</dbReference>
<accession>A0ABU0T6P1</accession>
<dbReference type="RefSeq" id="WP_307527616.1">
    <property type="nucleotide sequence ID" value="NZ_JAUSZI010000002.1"/>
</dbReference>
<name>A0ABU0T6P1_9ACTN</name>
<evidence type="ECO:0000259" key="1">
    <source>
        <dbReference type="Pfam" id="PF08241"/>
    </source>
</evidence>
<feature type="domain" description="Methyltransferase type 11" evidence="1">
    <location>
        <begin position="505"/>
        <end position="596"/>
    </location>
</feature>
<dbReference type="PRINTS" id="PR00413">
    <property type="entry name" value="HADHALOGNASE"/>
</dbReference>
<dbReference type="NCBIfam" id="TIGR01509">
    <property type="entry name" value="HAD-SF-IA-v3"/>
    <property type="match status" value="1"/>
</dbReference>
<dbReference type="InterPro" id="IPR006439">
    <property type="entry name" value="HAD-SF_hydro_IA"/>
</dbReference>
<dbReference type="Pfam" id="PF08241">
    <property type="entry name" value="Methyltransf_11"/>
    <property type="match status" value="1"/>
</dbReference>
<dbReference type="Gene3D" id="1.10.8.900">
    <property type="match status" value="1"/>
</dbReference>
<dbReference type="Proteomes" id="UP001230328">
    <property type="component" value="Unassembled WGS sequence"/>
</dbReference>
<dbReference type="InterPro" id="IPR013216">
    <property type="entry name" value="Methyltransf_11"/>
</dbReference>
<dbReference type="InterPro" id="IPR023214">
    <property type="entry name" value="HAD_sf"/>
</dbReference>
<evidence type="ECO:0000313" key="3">
    <source>
        <dbReference type="Proteomes" id="UP001230328"/>
    </source>
</evidence>
<dbReference type="CDD" id="cd02440">
    <property type="entry name" value="AdoMet_MTases"/>
    <property type="match status" value="1"/>
</dbReference>
<dbReference type="InterPro" id="IPR036412">
    <property type="entry name" value="HAD-like_sf"/>
</dbReference>
<keyword evidence="2" id="KW-0378">Hydrolase</keyword>
<comment type="caution">
    <text evidence="2">The sequence shown here is derived from an EMBL/GenBank/DDBJ whole genome shotgun (WGS) entry which is preliminary data.</text>
</comment>
<protein>
    <submittedName>
        <fullName evidence="2">HAD superfamily hydrolase (TIGR01509 family)</fullName>
    </submittedName>
</protein>
<dbReference type="SUPFAM" id="SSF56784">
    <property type="entry name" value="HAD-like"/>
    <property type="match status" value="1"/>
</dbReference>